<dbReference type="GO" id="GO:0047372">
    <property type="term" value="F:monoacylglycerol lipase activity"/>
    <property type="evidence" value="ECO:0007669"/>
    <property type="project" value="TreeGrafter"/>
</dbReference>
<protein>
    <submittedName>
        <fullName evidence="2">Putative hydrolase (Alpha/beta hydrolase fold)</fullName>
    </submittedName>
</protein>
<dbReference type="SUPFAM" id="SSF53474">
    <property type="entry name" value="alpha/beta-Hydrolases"/>
    <property type="match status" value="1"/>
</dbReference>
<gene>
    <name evidence="2" type="ORF">Aru02nite_36340</name>
</gene>
<comment type="caution">
    <text evidence="2">The sequence shown here is derived from an EMBL/GenBank/DDBJ whole genome shotgun (WGS) entry which is preliminary data.</text>
</comment>
<keyword evidence="2" id="KW-0378">Hydrolase</keyword>
<dbReference type="Proteomes" id="UP000612808">
    <property type="component" value="Unassembled WGS sequence"/>
</dbReference>
<evidence type="ECO:0000313" key="3">
    <source>
        <dbReference type="Proteomes" id="UP000612808"/>
    </source>
</evidence>
<reference evidence="2" key="1">
    <citation type="submission" date="2021-01" db="EMBL/GenBank/DDBJ databases">
        <title>Whole genome shotgun sequence of Actinocatenispora rupis NBRC 107355.</title>
        <authorList>
            <person name="Komaki H."/>
            <person name="Tamura T."/>
        </authorList>
    </citation>
    <scope>NUCLEOTIDE SEQUENCE</scope>
    <source>
        <strain evidence="2">NBRC 107355</strain>
    </source>
</reference>
<dbReference type="Pfam" id="PF00561">
    <property type="entry name" value="Abhydrolase_1"/>
    <property type="match status" value="1"/>
</dbReference>
<name>A0A8J3J618_9ACTN</name>
<proteinExistence type="predicted"/>
<feature type="domain" description="AB hydrolase-1" evidence="1">
    <location>
        <begin position="35"/>
        <end position="297"/>
    </location>
</feature>
<dbReference type="AlphaFoldDB" id="A0A8J3J618"/>
<dbReference type="Gene3D" id="3.40.50.1820">
    <property type="entry name" value="alpha/beta hydrolase"/>
    <property type="match status" value="1"/>
</dbReference>
<dbReference type="GO" id="GO:0046464">
    <property type="term" value="P:acylglycerol catabolic process"/>
    <property type="evidence" value="ECO:0007669"/>
    <property type="project" value="TreeGrafter"/>
</dbReference>
<dbReference type="EMBL" id="BOMB01000021">
    <property type="protein sequence ID" value="GID12745.1"/>
    <property type="molecule type" value="Genomic_DNA"/>
</dbReference>
<dbReference type="InterPro" id="IPR050266">
    <property type="entry name" value="AB_hydrolase_sf"/>
</dbReference>
<dbReference type="GO" id="GO:0016020">
    <property type="term" value="C:membrane"/>
    <property type="evidence" value="ECO:0007669"/>
    <property type="project" value="TreeGrafter"/>
</dbReference>
<evidence type="ECO:0000259" key="1">
    <source>
        <dbReference type="Pfam" id="PF00561"/>
    </source>
</evidence>
<dbReference type="PANTHER" id="PTHR43798">
    <property type="entry name" value="MONOACYLGLYCEROL LIPASE"/>
    <property type="match status" value="1"/>
</dbReference>
<dbReference type="PANTHER" id="PTHR43798:SF5">
    <property type="entry name" value="MONOACYLGLYCEROL LIPASE ABHD6"/>
    <property type="match status" value="1"/>
</dbReference>
<dbReference type="InterPro" id="IPR029058">
    <property type="entry name" value="AB_hydrolase_fold"/>
</dbReference>
<accession>A0A8J3J618</accession>
<organism evidence="2 3">
    <name type="scientific">Actinocatenispora rupis</name>
    <dbReference type="NCBI Taxonomy" id="519421"/>
    <lineage>
        <taxon>Bacteria</taxon>
        <taxon>Bacillati</taxon>
        <taxon>Actinomycetota</taxon>
        <taxon>Actinomycetes</taxon>
        <taxon>Micromonosporales</taxon>
        <taxon>Micromonosporaceae</taxon>
        <taxon>Actinocatenispora</taxon>
    </lineage>
</organism>
<evidence type="ECO:0000313" key="2">
    <source>
        <dbReference type="EMBL" id="GID12745.1"/>
    </source>
</evidence>
<sequence length="313" mass="32505">MTAVDDPGTAGTVGRAGTVELPGESLHVVVNGDGPTVVFANGLGESWFDWDAVVPLLPGHRLVRFDRPGLGGTPLPARKPDLAAELARIGAVADAYSPDAPVVLVAHSAAALHAEAYTRLHPARVAALLLVDPSSEPDAAPPVTPARRLTDLLLTGLPRATSALAATRITPLLGPRLFRLAYRGQNRRRLRGPDAPGWPPRTDPMPHPVDTVYGSPAATVTILAELAAYRSQAADLNALRRTAPYPGVPTTVLAALDGLTPTGTTDHLAGTTHLAHLLSATHTPLPDARHLAMLDEPAAVADAITALHTASGN</sequence>
<keyword evidence="3" id="KW-1185">Reference proteome</keyword>
<dbReference type="InterPro" id="IPR000073">
    <property type="entry name" value="AB_hydrolase_1"/>
</dbReference>